<name>A0A7X1N9R6_9BURK</name>
<protein>
    <submittedName>
        <fullName evidence="1">Uncharacterized protein</fullName>
    </submittedName>
</protein>
<keyword evidence="2" id="KW-1185">Reference proteome</keyword>
<dbReference type="RefSeq" id="WP_152758927.1">
    <property type="nucleotide sequence ID" value="NZ_WHNP01000011.1"/>
</dbReference>
<gene>
    <name evidence="1" type="ORF">GCT13_13980</name>
</gene>
<dbReference type="AlphaFoldDB" id="A0A7X1N9R6"/>
<evidence type="ECO:0000313" key="2">
    <source>
        <dbReference type="Proteomes" id="UP000484381"/>
    </source>
</evidence>
<comment type="caution">
    <text evidence="1">The sequence shown here is derived from an EMBL/GenBank/DDBJ whole genome shotgun (WGS) entry which is preliminary data.</text>
</comment>
<proteinExistence type="predicted"/>
<organism evidence="1 2">
    <name type="scientific">Paraburkholderia franconis</name>
    <dbReference type="NCBI Taxonomy" id="2654983"/>
    <lineage>
        <taxon>Bacteria</taxon>
        <taxon>Pseudomonadati</taxon>
        <taxon>Pseudomonadota</taxon>
        <taxon>Betaproteobacteria</taxon>
        <taxon>Burkholderiales</taxon>
        <taxon>Burkholderiaceae</taxon>
        <taxon>Paraburkholderia</taxon>
    </lineage>
</organism>
<dbReference type="Proteomes" id="UP000484381">
    <property type="component" value="Unassembled WGS sequence"/>
</dbReference>
<reference evidence="1 2" key="1">
    <citation type="submission" date="2019-10" db="EMBL/GenBank/DDBJ databases">
        <title>Paraburkholderia sp. isolated from nodules of Mimosa pudica from Brazilian Atlantic Forest soils.</title>
        <authorList>
            <person name="Paulitsch F."/>
            <person name="Hungria M."/>
            <person name="Dall'Agnol R."/>
        </authorList>
    </citation>
    <scope>NUCLEOTIDE SEQUENCE [LARGE SCALE GENOMIC DNA]</scope>
    <source>
        <strain evidence="1 2">CNPSo 3157</strain>
    </source>
</reference>
<dbReference type="EMBL" id="WHNP01000011">
    <property type="protein sequence ID" value="MPW18017.1"/>
    <property type="molecule type" value="Genomic_DNA"/>
</dbReference>
<evidence type="ECO:0000313" key="1">
    <source>
        <dbReference type="EMBL" id="MPW18017.1"/>
    </source>
</evidence>
<sequence length="81" mass="9532">MNTHQHSLRDLVEKWLSPTPTTPVRVTRFSRTRDGNRRYVCIEVARPACSVAIVFFRHDDGSWRVFPPRREYPVMTYPEAA</sequence>
<accession>A0A7X1N9R6</accession>